<dbReference type="Proteomes" id="UP000596742">
    <property type="component" value="Unassembled WGS sequence"/>
</dbReference>
<dbReference type="GO" id="GO:0016020">
    <property type="term" value="C:membrane"/>
    <property type="evidence" value="ECO:0007669"/>
    <property type="project" value="UniProtKB-SubCell"/>
</dbReference>
<dbReference type="GO" id="GO:0006031">
    <property type="term" value="P:chitin biosynthetic process"/>
    <property type="evidence" value="ECO:0007669"/>
    <property type="project" value="TreeGrafter"/>
</dbReference>
<dbReference type="GO" id="GO:0071944">
    <property type="term" value="C:cell periphery"/>
    <property type="evidence" value="ECO:0007669"/>
    <property type="project" value="TreeGrafter"/>
</dbReference>
<keyword evidence="3" id="KW-0328">Glycosyltransferase</keyword>
<keyword evidence="6" id="KW-0472">Membrane</keyword>
<dbReference type="Pfam" id="PF03142">
    <property type="entry name" value="Chitin_synth_2"/>
    <property type="match status" value="1"/>
</dbReference>
<evidence type="ECO:0000256" key="3">
    <source>
        <dbReference type="ARBA" id="ARBA00022676"/>
    </source>
</evidence>
<keyword evidence="3" id="KW-0808">Transferase</keyword>
<dbReference type="InterPro" id="IPR004835">
    <property type="entry name" value="Chitin_synth"/>
</dbReference>
<evidence type="ECO:0000256" key="4">
    <source>
        <dbReference type="ARBA" id="ARBA00022692"/>
    </source>
</evidence>
<dbReference type="OrthoDB" id="370884at2759"/>
<dbReference type="PANTHER" id="PTHR22914:SF42">
    <property type="entry name" value="CHITIN SYNTHASE"/>
    <property type="match status" value="1"/>
</dbReference>
<evidence type="ECO:0000256" key="5">
    <source>
        <dbReference type="ARBA" id="ARBA00022989"/>
    </source>
</evidence>
<dbReference type="InterPro" id="IPR029044">
    <property type="entry name" value="Nucleotide-diphossugar_trans"/>
</dbReference>
<proteinExistence type="predicted"/>
<accession>A0A8B6C4M7</accession>
<keyword evidence="5" id="KW-1133">Transmembrane helix</keyword>
<evidence type="ECO:0000313" key="7">
    <source>
        <dbReference type="EMBL" id="VDH99848.1"/>
    </source>
</evidence>
<dbReference type="SUPFAM" id="SSF53448">
    <property type="entry name" value="Nucleotide-diphospho-sugar transferases"/>
    <property type="match status" value="1"/>
</dbReference>
<evidence type="ECO:0000313" key="8">
    <source>
        <dbReference type="Proteomes" id="UP000596742"/>
    </source>
</evidence>
<sequence>LDKQQRENKTNENEKFDLEAHIFFDDAFIENDDGRKNNYVETFIKMVEEYESLEHSTLVKAVGFEKQSPYGARLEWRLPKGNTLFVHLKNKNKVKNKKRWSQVMYMRYILEHKHKQPDSKFAAENIYILALDGDVKFEPEAFLSLMRRLKKSSKIGAACGRIHPIGTGEDRWLCTLLLKKGKKIQYAAESDAYTFAPEGFREFYNQRRRWTPSTMANILDVLLSWNEIRKANTKMELRVDYAPLLPFLSYL</sequence>
<evidence type="ECO:0000256" key="1">
    <source>
        <dbReference type="ARBA" id="ARBA00004141"/>
    </source>
</evidence>
<protein>
    <recommendedName>
        <fullName evidence="2">chitin synthase</fullName>
        <ecNumber evidence="2">2.4.1.16</ecNumber>
    </recommendedName>
</protein>
<keyword evidence="4" id="KW-0812">Transmembrane</keyword>
<dbReference type="PANTHER" id="PTHR22914">
    <property type="entry name" value="CHITIN SYNTHASE"/>
    <property type="match status" value="1"/>
</dbReference>
<keyword evidence="8" id="KW-1185">Reference proteome</keyword>
<comment type="subcellular location">
    <subcellularLocation>
        <location evidence="1">Membrane</location>
        <topology evidence="1">Multi-pass membrane protein</topology>
    </subcellularLocation>
</comment>
<dbReference type="EC" id="2.4.1.16" evidence="2"/>
<evidence type="ECO:0000256" key="6">
    <source>
        <dbReference type="ARBA" id="ARBA00023136"/>
    </source>
</evidence>
<evidence type="ECO:0000256" key="2">
    <source>
        <dbReference type="ARBA" id="ARBA00012543"/>
    </source>
</evidence>
<reference evidence="7" key="1">
    <citation type="submission" date="2018-11" db="EMBL/GenBank/DDBJ databases">
        <authorList>
            <person name="Alioto T."/>
            <person name="Alioto T."/>
        </authorList>
    </citation>
    <scope>NUCLEOTIDE SEQUENCE</scope>
</reference>
<dbReference type="EMBL" id="UYJE01001184">
    <property type="protein sequence ID" value="VDH99848.1"/>
    <property type="molecule type" value="Genomic_DNA"/>
</dbReference>
<name>A0A8B6C4M7_MYTGA</name>
<organism evidence="7 8">
    <name type="scientific">Mytilus galloprovincialis</name>
    <name type="common">Mediterranean mussel</name>
    <dbReference type="NCBI Taxonomy" id="29158"/>
    <lineage>
        <taxon>Eukaryota</taxon>
        <taxon>Metazoa</taxon>
        <taxon>Spiralia</taxon>
        <taxon>Lophotrochozoa</taxon>
        <taxon>Mollusca</taxon>
        <taxon>Bivalvia</taxon>
        <taxon>Autobranchia</taxon>
        <taxon>Pteriomorphia</taxon>
        <taxon>Mytilida</taxon>
        <taxon>Mytiloidea</taxon>
        <taxon>Mytilidae</taxon>
        <taxon>Mytilinae</taxon>
        <taxon>Mytilus</taxon>
    </lineage>
</organism>
<feature type="non-terminal residue" evidence="7">
    <location>
        <position position="1"/>
    </location>
</feature>
<dbReference type="AlphaFoldDB" id="A0A8B6C4M7"/>
<comment type="caution">
    <text evidence="7">The sequence shown here is derived from an EMBL/GenBank/DDBJ whole genome shotgun (WGS) entry which is preliminary data.</text>
</comment>
<dbReference type="GO" id="GO:0004100">
    <property type="term" value="F:chitin synthase activity"/>
    <property type="evidence" value="ECO:0007669"/>
    <property type="project" value="UniProtKB-EC"/>
</dbReference>
<gene>
    <name evidence="7" type="ORF">MGAL_10B024439</name>
</gene>